<sequence>MARAEAVLSDACRVLTTLRESARVGHIGFPVDALAAVEGFVLLHSHKGAALVGFESGHGAAFRVLRRGGGGTSEGGAEGGAEQAGPEAGGFALSAPVFVKLSKWAVGIQLGYSNVYSLLAFFHGGQLERLLAGGKQIIVGEDFEVSGLPLVGQEPTQRTFHKTVMHGVDGSAEAAAASADITAALASEAQEVRLLTVSESLMVFDLSMYGGSLAVDADLMDEAYGKGHAVLDVLHGNVLVPEHLKPLAARVAGEMAALTAL</sequence>
<evidence type="ECO:0000313" key="1">
    <source>
        <dbReference type="EMBL" id="KXZ53399.1"/>
    </source>
</evidence>
<dbReference type="AlphaFoldDB" id="A0A150GU85"/>
<comment type="caution">
    <text evidence="1">The sequence shown here is derived from an EMBL/GenBank/DDBJ whole genome shotgun (WGS) entry which is preliminary data.</text>
</comment>
<evidence type="ECO:0008006" key="3">
    <source>
        <dbReference type="Google" id="ProtNLM"/>
    </source>
</evidence>
<gene>
    <name evidence="1" type="ORF">GPECTOR_7g1295</name>
</gene>
<accession>A0A150GU85</accession>
<dbReference type="EMBL" id="LSYV01000008">
    <property type="protein sequence ID" value="KXZ53399.1"/>
    <property type="molecule type" value="Genomic_DNA"/>
</dbReference>
<organism evidence="1 2">
    <name type="scientific">Gonium pectorale</name>
    <name type="common">Green alga</name>
    <dbReference type="NCBI Taxonomy" id="33097"/>
    <lineage>
        <taxon>Eukaryota</taxon>
        <taxon>Viridiplantae</taxon>
        <taxon>Chlorophyta</taxon>
        <taxon>core chlorophytes</taxon>
        <taxon>Chlorophyceae</taxon>
        <taxon>CS clade</taxon>
        <taxon>Chlamydomonadales</taxon>
        <taxon>Volvocaceae</taxon>
        <taxon>Gonium</taxon>
    </lineage>
</organism>
<protein>
    <recommendedName>
        <fullName evidence="3">Ysc84 actin-binding domain-containing protein</fullName>
    </recommendedName>
</protein>
<proteinExistence type="predicted"/>
<keyword evidence="2" id="KW-1185">Reference proteome</keyword>
<evidence type="ECO:0000313" key="2">
    <source>
        <dbReference type="Proteomes" id="UP000075714"/>
    </source>
</evidence>
<name>A0A150GU85_GONPE</name>
<reference evidence="2" key="1">
    <citation type="journal article" date="2016" name="Nat. Commun.">
        <title>The Gonium pectorale genome demonstrates co-option of cell cycle regulation during the evolution of multicellularity.</title>
        <authorList>
            <person name="Hanschen E.R."/>
            <person name="Marriage T.N."/>
            <person name="Ferris P.J."/>
            <person name="Hamaji T."/>
            <person name="Toyoda A."/>
            <person name="Fujiyama A."/>
            <person name="Neme R."/>
            <person name="Noguchi H."/>
            <person name="Minakuchi Y."/>
            <person name="Suzuki M."/>
            <person name="Kawai-Toyooka H."/>
            <person name="Smith D.R."/>
            <person name="Sparks H."/>
            <person name="Anderson J."/>
            <person name="Bakaric R."/>
            <person name="Luria V."/>
            <person name="Karger A."/>
            <person name="Kirschner M.W."/>
            <person name="Durand P.M."/>
            <person name="Michod R.E."/>
            <person name="Nozaki H."/>
            <person name="Olson B.J."/>
        </authorList>
    </citation>
    <scope>NUCLEOTIDE SEQUENCE [LARGE SCALE GENOMIC DNA]</scope>
    <source>
        <strain evidence="2">NIES-2863</strain>
    </source>
</reference>
<dbReference type="OrthoDB" id="524060at2759"/>
<dbReference type="Proteomes" id="UP000075714">
    <property type="component" value="Unassembled WGS sequence"/>
</dbReference>